<evidence type="ECO:0000256" key="1">
    <source>
        <dbReference type="ARBA" id="ARBA00008791"/>
    </source>
</evidence>
<reference evidence="4" key="1">
    <citation type="submission" date="2016-10" db="EMBL/GenBank/DDBJ databases">
        <authorList>
            <person name="Varghese N."/>
            <person name="Submissions S."/>
        </authorList>
    </citation>
    <scope>NUCLEOTIDE SEQUENCE [LARGE SCALE GENOMIC DNA]</scope>
    <source>
        <strain evidence="4">Gh-67</strain>
    </source>
</reference>
<dbReference type="Pfam" id="PF00582">
    <property type="entry name" value="Usp"/>
    <property type="match status" value="1"/>
</dbReference>
<evidence type="ECO:0000313" key="4">
    <source>
        <dbReference type="Proteomes" id="UP000199705"/>
    </source>
</evidence>
<dbReference type="EMBL" id="FNCG01000003">
    <property type="protein sequence ID" value="SDG41656.1"/>
    <property type="molecule type" value="Genomic_DNA"/>
</dbReference>
<proteinExistence type="inferred from homology"/>
<dbReference type="PANTHER" id="PTHR46268:SF6">
    <property type="entry name" value="UNIVERSAL STRESS PROTEIN UP12"/>
    <property type="match status" value="1"/>
</dbReference>
<dbReference type="CDD" id="cd00293">
    <property type="entry name" value="USP-like"/>
    <property type="match status" value="1"/>
</dbReference>
<dbReference type="AlphaFoldDB" id="A0A1G7U278"/>
<dbReference type="InterPro" id="IPR006016">
    <property type="entry name" value="UspA"/>
</dbReference>
<organism evidence="3 4">
    <name type="scientific">Mucilaginibacter gossypii</name>
    <dbReference type="NCBI Taxonomy" id="551996"/>
    <lineage>
        <taxon>Bacteria</taxon>
        <taxon>Pseudomonadati</taxon>
        <taxon>Bacteroidota</taxon>
        <taxon>Sphingobacteriia</taxon>
        <taxon>Sphingobacteriales</taxon>
        <taxon>Sphingobacteriaceae</taxon>
        <taxon>Mucilaginibacter</taxon>
    </lineage>
</organism>
<dbReference type="Proteomes" id="UP000199705">
    <property type="component" value="Unassembled WGS sequence"/>
</dbReference>
<dbReference type="PANTHER" id="PTHR46268">
    <property type="entry name" value="STRESS RESPONSE PROTEIN NHAX"/>
    <property type="match status" value="1"/>
</dbReference>
<dbReference type="InterPro" id="IPR006015">
    <property type="entry name" value="Universal_stress_UspA"/>
</dbReference>
<sequence>MKTILALTDFSDNSSNAVNSAVLLAGKLHANVLLYHNYETIAVASTFSGGPYVEEEFFLATTETKKKLDHQLNTLQYIADGIDKTERKPTLKGLSGDGNLKDNLKQIIDENQIMFITMGAPSGTSIEHLFFGSETNKIIQHTQRPVLVVPANTSVNNIKKTIFATTFDEADITPLHFLIGLGKIFKFSIEVVHVNQPVKDKKQQIEKEEAFQKHIAKFGYDHISFKNLGGREVADRLHRHCAEEKPDLLAVVHHQHSFFRRYFEHSTTKEALSDLKLPLFIFPTII</sequence>
<accession>A0A1G7U278</accession>
<protein>
    <submittedName>
        <fullName evidence="3">Nucleotide-binding universal stress protein, UspA family</fullName>
    </submittedName>
</protein>
<evidence type="ECO:0000313" key="3">
    <source>
        <dbReference type="EMBL" id="SDG41656.1"/>
    </source>
</evidence>
<dbReference type="SUPFAM" id="SSF52402">
    <property type="entry name" value="Adenine nucleotide alpha hydrolases-like"/>
    <property type="match status" value="2"/>
</dbReference>
<keyword evidence="4" id="KW-1185">Reference proteome</keyword>
<dbReference type="Gene3D" id="3.40.50.620">
    <property type="entry name" value="HUPs"/>
    <property type="match status" value="2"/>
</dbReference>
<evidence type="ECO:0000259" key="2">
    <source>
        <dbReference type="Pfam" id="PF00582"/>
    </source>
</evidence>
<dbReference type="STRING" id="551996.SAMN05192573_103344"/>
<feature type="domain" description="UspA" evidence="2">
    <location>
        <begin position="1"/>
        <end position="150"/>
    </location>
</feature>
<comment type="similarity">
    <text evidence="1">Belongs to the universal stress protein A family.</text>
</comment>
<dbReference type="InterPro" id="IPR014729">
    <property type="entry name" value="Rossmann-like_a/b/a_fold"/>
</dbReference>
<dbReference type="RefSeq" id="WP_091164263.1">
    <property type="nucleotide sequence ID" value="NZ_CP071878.2"/>
</dbReference>
<gene>
    <name evidence="3" type="ORF">SAMN05192573_103344</name>
</gene>
<name>A0A1G7U278_9SPHI</name>
<dbReference type="PRINTS" id="PR01438">
    <property type="entry name" value="UNVRSLSTRESS"/>
</dbReference>